<protein>
    <recommendedName>
        <fullName evidence="4">CU044_5270 family protein</fullName>
    </recommendedName>
</protein>
<dbReference type="EMBL" id="VOBR01000053">
    <property type="protein sequence ID" value="TWP44286.1"/>
    <property type="molecule type" value="Genomic_DNA"/>
</dbReference>
<comment type="caution">
    <text evidence="2">The sequence shown here is derived from an EMBL/GenBank/DDBJ whole genome shotgun (WGS) entry which is preliminary data.</text>
</comment>
<feature type="transmembrane region" description="Helical" evidence="1">
    <location>
        <begin position="43"/>
        <end position="64"/>
    </location>
</feature>
<keyword evidence="1" id="KW-0472">Membrane</keyword>
<keyword evidence="1" id="KW-0812">Transmembrane</keyword>
<gene>
    <name evidence="2" type="ORF">FKR81_41500</name>
</gene>
<sequence>MDDLQLVRELGDETPMRSADDLASARARFVAGMRPRKWRRMGIIGVASLGLAAAVAAVVTLVPFGSPAPVRQDAALTSSAAPQPVETAVQLLNHAAAAARAKPDAVPRPDQFYYVRTGERESWQSVDGTHDGLLILEQPKGDRALLPGCRNGRSAGVIGDREIPGLWYPCEPQGVYRSDLPTNADAMAEYLKGERRDITYKNVASLVVEQYLPAQQRATLFEAMSKMPDLVVVRDVKDGSGRPGIGVTSAVLKGNRWTLVFDATTYEFLGDTERAIVQSGFVDAVDQRP</sequence>
<evidence type="ECO:0008006" key="4">
    <source>
        <dbReference type="Google" id="ProtNLM"/>
    </source>
</evidence>
<evidence type="ECO:0000313" key="3">
    <source>
        <dbReference type="Proteomes" id="UP000316639"/>
    </source>
</evidence>
<dbReference type="RefSeq" id="WP_146360873.1">
    <property type="nucleotide sequence ID" value="NZ_VOBR01000053.1"/>
</dbReference>
<name>A0A563EFE8_9PSEU</name>
<dbReference type="Proteomes" id="UP000316639">
    <property type="component" value="Unassembled WGS sequence"/>
</dbReference>
<keyword evidence="1" id="KW-1133">Transmembrane helix</keyword>
<accession>A0A563EFE8</accession>
<dbReference type="OrthoDB" id="3612087at2"/>
<reference evidence="2 3" key="1">
    <citation type="submission" date="2019-07" db="EMBL/GenBank/DDBJ databases">
        <title>Lentzea xizangensis sp. nov., isolated from Qinghai-Tibetan Plateau Soils.</title>
        <authorList>
            <person name="Huang J."/>
        </authorList>
    </citation>
    <scope>NUCLEOTIDE SEQUENCE [LARGE SCALE GENOMIC DNA]</scope>
    <source>
        <strain evidence="2 3">FXJ1.1311</strain>
    </source>
</reference>
<keyword evidence="3" id="KW-1185">Reference proteome</keyword>
<organism evidence="2 3">
    <name type="scientific">Lentzea tibetensis</name>
    <dbReference type="NCBI Taxonomy" id="2591470"/>
    <lineage>
        <taxon>Bacteria</taxon>
        <taxon>Bacillati</taxon>
        <taxon>Actinomycetota</taxon>
        <taxon>Actinomycetes</taxon>
        <taxon>Pseudonocardiales</taxon>
        <taxon>Pseudonocardiaceae</taxon>
        <taxon>Lentzea</taxon>
    </lineage>
</organism>
<dbReference type="InterPro" id="IPR047789">
    <property type="entry name" value="CU044_5270-like"/>
</dbReference>
<dbReference type="AlphaFoldDB" id="A0A563EFE8"/>
<evidence type="ECO:0000313" key="2">
    <source>
        <dbReference type="EMBL" id="TWP44286.1"/>
    </source>
</evidence>
<evidence type="ECO:0000256" key="1">
    <source>
        <dbReference type="SAM" id="Phobius"/>
    </source>
</evidence>
<dbReference type="NCBIfam" id="NF038083">
    <property type="entry name" value="CU044_5270_fam"/>
    <property type="match status" value="1"/>
</dbReference>
<proteinExistence type="predicted"/>